<protein>
    <submittedName>
        <fullName evidence="4">Uncharacterized protein</fullName>
    </submittedName>
</protein>
<dbReference type="GO" id="GO:0006874">
    <property type="term" value="P:intracellular calcium ion homeostasis"/>
    <property type="evidence" value="ECO:0007669"/>
    <property type="project" value="TreeGrafter"/>
</dbReference>
<evidence type="ECO:0000256" key="3">
    <source>
        <dbReference type="SAM" id="Phobius"/>
    </source>
</evidence>
<evidence type="ECO:0000313" key="4">
    <source>
        <dbReference type="EMBL" id="KAK0731835.1"/>
    </source>
</evidence>
<keyword evidence="1" id="KW-0406">Ion transport</keyword>
<accession>A0AA40BCN2</accession>
<dbReference type="Proteomes" id="UP001172102">
    <property type="component" value="Unassembled WGS sequence"/>
</dbReference>
<dbReference type="AlphaFoldDB" id="A0AA40BCN2"/>
<dbReference type="GO" id="GO:0000329">
    <property type="term" value="C:fungal-type vacuole membrane"/>
    <property type="evidence" value="ECO:0007669"/>
    <property type="project" value="TreeGrafter"/>
</dbReference>
<gene>
    <name evidence="4" type="ORF">B0H67DRAFT_88622</name>
</gene>
<organism evidence="4 5">
    <name type="scientific">Lasiosphaeris hirsuta</name>
    <dbReference type="NCBI Taxonomy" id="260670"/>
    <lineage>
        <taxon>Eukaryota</taxon>
        <taxon>Fungi</taxon>
        <taxon>Dikarya</taxon>
        <taxon>Ascomycota</taxon>
        <taxon>Pezizomycotina</taxon>
        <taxon>Sordariomycetes</taxon>
        <taxon>Sordariomycetidae</taxon>
        <taxon>Sordariales</taxon>
        <taxon>Lasiosphaeriaceae</taxon>
        <taxon>Lasiosphaeris</taxon>
    </lineage>
</organism>
<proteinExistence type="predicted"/>
<dbReference type="PANTHER" id="PTHR31503:SF18">
    <property type="entry name" value="CA(2+)_H(+) EXCHANGER, PUTATIVE (EUROFUNG)-RELATED"/>
    <property type="match status" value="1"/>
</dbReference>
<feature type="transmembrane region" description="Helical" evidence="3">
    <location>
        <begin position="142"/>
        <end position="164"/>
    </location>
</feature>
<reference evidence="4" key="1">
    <citation type="submission" date="2023-06" db="EMBL/GenBank/DDBJ databases">
        <title>Genome-scale phylogeny and comparative genomics of the fungal order Sordariales.</title>
        <authorList>
            <consortium name="Lawrence Berkeley National Laboratory"/>
            <person name="Hensen N."/>
            <person name="Bonometti L."/>
            <person name="Westerberg I."/>
            <person name="Brannstrom I.O."/>
            <person name="Guillou S."/>
            <person name="Cros-Aarteil S."/>
            <person name="Calhoun S."/>
            <person name="Haridas S."/>
            <person name="Kuo A."/>
            <person name="Mondo S."/>
            <person name="Pangilinan J."/>
            <person name="Riley R."/>
            <person name="Labutti K."/>
            <person name="Andreopoulos B."/>
            <person name="Lipzen A."/>
            <person name="Chen C."/>
            <person name="Yanf M."/>
            <person name="Daum C."/>
            <person name="Ng V."/>
            <person name="Clum A."/>
            <person name="Steindorff A."/>
            <person name="Ohm R."/>
            <person name="Martin F."/>
            <person name="Silar P."/>
            <person name="Natvig D."/>
            <person name="Lalanne C."/>
            <person name="Gautier V."/>
            <person name="Ament-Velasquez S.L."/>
            <person name="Kruys A."/>
            <person name="Hutchinson M.I."/>
            <person name="Powell A.J."/>
            <person name="Barry K."/>
            <person name="Miller A.N."/>
            <person name="Grigoriev I.V."/>
            <person name="Debuchy R."/>
            <person name="Gladieux P."/>
            <person name="Thoren M.H."/>
            <person name="Johannesson H."/>
        </authorList>
    </citation>
    <scope>NUCLEOTIDE SEQUENCE</scope>
    <source>
        <strain evidence="4">SMH4607-1</strain>
    </source>
</reference>
<evidence type="ECO:0000313" key="5">
    <source>
        <dbReference type="Proteomes" id="UP001172102"/>
    </source>
</evidence>
<dbReference type="InterPro" id="IPR004713">
    <property type="entry name" value="CaH_exchang"/>
</dbReference>
<feature type="compositionally biased region" description="Polar residues" evidence="2">
    <location>
        <begin position="39"/>
        <end position="50"/>
    </location>
</feature>
<keyword evidence="5" id="KW-1185">Reference proteome</keyword>
<feature type="region of interest" description="Disordered" evidence="2">
    <location>
        <begin position="1"/>
        <end position="125"/>
    </location>
</feature>
<feature type="transmembrane region" description="Helical" evidence="3">
    <location>
        <begin position="170"/>
        <end position="190"/>
    </location>
</feature>
<dbReference type="EMBL" id="JAUKUA010000001">
    <property type="protein sequence ID" value="KAK0731835.1"/>
    <property type="molecule type" value="Genomic_DNA"/>
</dbReference>
<feature type="transmembrane region" description="Helical" evidence="3">
    <location>
        <begin position="202"/>
        <end position="223"/>
    </location>
</feature>
<name>A0AA40BCN2_9PEZI</name>
<evidence type="ECO:0000256" key="1">
    <source>
        <dbReference type="ARBA" id="ARBA00023065"/>
    </source>
</evidence>
<comment type="caution">
    <text evidence="4">The sequence shown here is derived from an EMBL/GenBank/DDBJ whole genome shotgun (WGS) entry which is preliminary data.</text>
</comment>
<keyword evidence="3" id="KW-0812">Transmembrane</keyword>
<evidence type="ECO:0000256" key="2">
    <source>
        <dbReference type="SAM" id="MobiDB-lite"/>
    </source>
</evidence>
<sequence>MKETSLNSEYKDRIRSWADTHGDIPRSTRRDPNLLPISNPRTIDSTQSTGTGPGIGIDHADLHSPPSPPVNDIPSPGHGSHRGALPASKEAKAGDNSADDHVVSPPAASPPPTGPGSLLDGGDEKKPKKNIGVRFMKAFKTILLHTKLNILLVFVPVGIVVAEIPGSPPGLIFAMNALAIIPLAGLLSIATETVARKLGDSLGALLNVTFGNAVELIIFMYVYHLGKVIKTRKSEKPCKGIIRSIASHIS</sequence>
<keyword evidence="3" id="KW-0472">Membrane</keyword>
<dbReference type="GO" id="GO:0015369">
    <property type="term" value="F:calcium:proton antiporter activity"/>
    <property type="evidence" value="ECO:0007669"/>
    <property type="project" value="TreeGrafter"/>
</dbReference>
<dbReference type="PANTHER" id="PTHR31503">
    <property type="entry name" value="VACUOLAR CALCIUM ION TRANSPORTER"/>
    <property type="match status" value="1"/>
</dbReference>
<feature type="compositionally biased region" description="Basic and acidic residues" evidence="2">
    <location>
        <begin position="1"/>
        <end position="32"/>
    </location>
</feature>
<keyword evidence="1" id="KW-0813">Transport</keyword>
<keyword evidence="3" id="KW-1133">Transmembrane helix</keyword>
<feature type="compositionally biased region" description="Basic and acidic residues" evidence="2">
    <location>
        <begin position="89"/>
        <end position="102"/>
    </location>
</feature>